<gene>
    <name evidence="7" type="ORF">LY56_03489</name>
</gene>
<evidence type="ECO:0000313" key="7">
    <source>
        <dbReference type="EMBL" id="PZX36266.1"/>
    </source>
</evidence>
<feature type="transmembrane region" description="Helical" evidence="6">
    <location>
        <begin position="54"/>
        <end position="71"/>
    </location>
</feature>
<feature type="transmembrane region" description="Helical" evidence="6">
    <location>
        <begin position="157"/>
        <end position="175"/>
    </location>
</feature>
<dbReference type="InterPro" id="IPR001851">
    <property type="entry name" value="ABC_transp_permease"/>
</dbReference>
<name>A0A2W7PL56_9RHOB</name>
<keyword evidence="5 6" id="KW-0472">Membrane</keyword>
<comment type="subcellular location">
    <subcellularLocation>
        <location evidence="1">Cell membrane</location>
        <topology evidence="1">Multi-pass membrane protein</topology>
    </subcellularLocation>
</comment>
<proteinExistence type="predicted"/>
<dbReference type="PANTHER" id="PTHR47089:SF1">
    <property type="entry name" value="GUANOSINE ABC TRANSPORTER PERMEASE PROTEIN NUPP"/>
    <property type="match status" value="1"/>
</dbReference>
<dbReference type="Proteomes" id="UP000249364">
    <property type="component" value="Unassembled WGS sequence"/>
</dbReference>
<protein>
    <submittedName>
        <fullName evidence="7">Nucleoside ABC transporter membrane protein</fullName>
    </submittedName>
</protein>
<evidence type="ECO:0000256" key="3">
    <source>
        <dbReference type="ARBA" id="ARBA00022692"/>
    </source>
</evidence>
<organism evidence="7 8">
    <name type="scientific">Roseinatronobacter thiooxidans</name>
    <dbReference type="NCBI Taxonomy" id="121821"/>
    <lineage>
        <taxon>Bacteria</taxon>
        <taxon>Pseudomonadati</taxon>
        <taxon>Pseudomonadota</taxon>
        <taxon>Alphaproteobacteria</taxon>
        <taxon>Rhodobacterales</taxon>
        <taxon>Paracoccaceae</taxon>
        <taxon>Roseinatronobacter</taxon>
    </lineage>
</organism>
<dbReference type="PANTHER" id="PTHR47089">
    <property type="entry name" value="ABC TRANSPORTER, PERMEASE PROTEIN"/>
    <property type="match status" value="1"/>
</dbReference>
<evidence type="ECO:0000313" key="8">
    <source>
        <dbReference type="Proteomes" id="UP000249364"/>
    </source>
</evidence>
<feature type="transmembrane region" description="Helical" evidence="6">
    <location>
        <begin position="335"/>
        <end position="356"/>
    </location>
</feature>
<dbReference type="Pfam" id="PF02653">
    <property type="entry name" value="BPD_transp_2"/>
    <property type="match status" value="1"/>
</dbReference>
<reference evidence="7 8" key="1">
    <citation type="submission" date="2018-06" db="EMBL/GenBank/DDBJ databases">
        <title>Genomic Encyclopedia of Archaeal and Bacterial Type Strains, Phase II (KMG-II): from individual species to whole genera.</title>
        <authorList>
            <person name="Goeker M."/>
        </authorList>
    </citation>
    <scope>NUCLEOTIDE SEQUENCE [LARGE SCALE GENOMIC DNA]</scope>
    <source>
        <strain evidence="7 8">DSM 13087</strain>
    </source>
</reference>
<dbReference type="OrthoDB" id="9809785at2"/>
<comment type="caution">
    <text evidence="7">The sequence shown here is derived from an EMBL/GenBank/DDBJ whole genome shotgun (WGS) entry which is preliminary data.</text>
</comment>
<evidence type="ECO:0000256" key="5">
    <source>
        <dbReference type="ARBA" id="ARBA00023136"/>
    </source>
</evidence>
<evidence type="ECO:0000256" key="4">
    <source>
        <dbReference type="ARBA" id="ARBA00022989"/>
    </source>
</evidence>
<keyword evidence="3 6" id="KW-0812">Transmembrane</keyword>
<dbReference type="AlphaFoldDB" id="A0A2W7PL56"/>
<feature type="transmembrane region" description="Helical" evidence="6">
    <location>
        <begin position="246"/>
        <end position="269"/>
    </location>
</feature>
<sequence length="367" mass="38039">MAQAQLMDLPAARSDWRARIASNAEGVLIPISALLLGLGAFALLLFLQGKSPVQFFQLVWLGGFGTSFSWQNTLSRAAPLLMAGLCVAIPARLGLIVIGGEGAIVIGGVAAGASAIVLTGTSMPIGIIAMASAGALAGAIWIGAIGALRHWRGVNETIASLLLAYIAIALMNHLVEGPLRDPGSLNKPSTPPIDAALAVGKMPWPNVHWGLLVGILACVLTWVLLERTTWGFSARIAGSNMRAAQVQGLPVGWLIIGFTALAGSLAGLAGYFEVAAVHGSANASLASGYGYSGILVAFLARHNPLAIIPVALLLAGFEASSGLLQRRMGLPDASVLVLQGFVFVAILTSEAVYGRFHLFLPNRWGKS</sequence>
<keyword evidence="8" id="KW-1185">Reference proteome</keyword>
<keyword evidence="2" id="KW-1003">Cell membrane</keyword>
<feature type="transmembrane region" description="Helical" evidence="6">
    <location>
        <begin position="207"/>
        <end position="225"/>
    </location>
</feature>
<dbReference type="GO" id="GO:0005886">
    <property type="term" value="C:plasma membrane"/>
    <property type="evidence" value="ECO:0007669"/>
    <property type="project" value="UniProtKB-SubCell"/>
</dbReference>
<evidence type="ECO:0000256" key="2">
    <source>
        <dbReference type="ARBA" id="ARBA00022475"/>
    </source>
</evidence>
<feature type="transmembrane region" description="Helical" evidence="6">
    <location>
        <begin position="125"/>
        <end position="145"/>
    </location>
</feature>
<dbReference type="GO" id="GO:0022857">
    <property type="term" value="F:transmembrane transporter activity"/>
    <property type="evidence" value="ECO:0007669"/>
    <property type="project" value="InterPro"/>
</dbReference>
<evidence type="ECO:0000256" key="6">
    <source>
        <dbReference type="SAM" id="Phobius"/>
    </source>
</evidence>
<feature type="transmembrane region" description="Helical" evidence="6">
    <location>
        <begin position="27"/>
        <end position="47"/>
    </location>
</feature>
<accession>A0A2W7PL56</accession>
<dbReference type="EMBL" id="QKZQ01000034">
    <property type="protein sequence ID" value="PZX36266.1"/>
    <property type="molecule type" value="Genomic_DNA"/>
</dbReference>
<evidence type="ECO:0000256" key="1">
    <source>
        <dbReference type="ARBA" id="ARBA00004651"/>
    </source>
</evidence>
<feature type="transmembrane region" description="Helical" evidence="6">
    <location>
        <begin position="102"/>
        <end position="119"/>
    </location>
</feature>
<keyword evidence="4 6" id="KW-1133">Transmembrane helix</keyword>
<dbReference type="CDD" id="cd06580">
    <property type="entry name" value="TM_PBP1_transp_TpRbsC_like"/>
    <property type="match status" value="1"/>
</dbReference>